<keyword evidence="2" id="KW-1185">Reference proteome</keyword>
<dbReference type="RefSeq" id="WP_231146031.1">
    <property type="nucleotide sequence ID" value="NZ_CP088103.1"/>
</dbReference>
<organism evidence="1 2">
    <name type="scientific">Bradyrhizobium barranii</name>
    <dbReference type="NCBI Taxonomy" id="2992140"/>
    <lineage>
        <taxon>Bacteria</taxon>
        <taxon>Pseudomonadati</taxon>
        <taxon>Pseudomonadota</taxon>
        <taxon>Alphaproteobacteria</taxon>
        <taxon>Hyphomicrobiales</taxon>
        <taxon>Nitrobacteraceae</taxon>
        <taxon>Bradyrhizobium</taxon>
    </lineage>
</organism>
<name>A0ABY3R2T0_9BRAD</name>
<accession>A0ABY3R2T0</accession>
<geneLocation type="plasmid" evidence="1 2">
    <name>pCC829_3</name>
</geneLocation>
<dbReference type="InterPro" id="IPR045384">
    <property type="entry name" value="DUF6527"/>
</dbReference>
<protein>
    <recommendedName>
        <fullName evidence="3">CENP-V/GFA domain-containing protein</fullName>
    </recommendedName>
</protein>
<dbReference type="EMBL" id="CP088103">
    <property type="protein sequence ID" value="UFW92246.1"/>
    <property type="molecule type" value="Genomic_DNA"/>
</dbReference>
<dbReference type="Proteomes" id="UP001430990">
    <property type="component" value="Plasmid pCC829_3"/>
</dbReference>
<reference evidence="1" key="1">
    <citation type="submission" date="2021-11" db="EMBL/GenBank/DDBJ databases">
        <title>Australian commercial rhizobial inoculants.</title>
        <authorList>
            <person name="Kohlmeier M.G."/>
            <person name="O'Hara G.W."/>
            <person name="Colombi E."/>
            <person name="Ramsay J.P."/>
            <person name="Terpolilli J."/>
        </authorList>
    </citation>
    <scope>NUCLEOTIDE SEQUENCE</scope>
    <source>
        <strain evidence="1">CC829</strain>
        <plasmid evidence="1">pCC829_3</plasmid>
    </source>
</reference>
<keyword evidence="1" id="KW-0614">Plasmid</keyword>
<evidence type="ECO:0000313" key="1">
    <source>
        <dbReference type="EMBL" id="UFW92246.1"/>
    </source>
</evidence>
<dbReference type="Pfam" id="PF20137">
    <property type="entry name" value="BubE"/>
    <property type="match status" value="1"/>
</dbReference>
<evidence type="ECO:0000313" key="2">
    <source>
        <dbReference type="Proteomes" id="UP001430990"/>
    </source>
</evidence>
<sequence>MTISMKTERFKLQRVHYMPAQLEAGILYVAEEFGAVAHLCSCGCGSKIRTPLGPTEWALTETSNGPSLWPSVGNWQKPCRSHYIIAGGAVEWAGQWTPAQILAGRHREEQRRREHFEALYPPSFWERVWQWINALFAR</sequence>
<evidence type="ECO:0008006" key="3">
    <source>
        <dbReference type="Google" id="ProtNLM"/>
    </source>
</evidence>
<gene>
    <name evidence="1" type="ORF">BjapCC829_49965</name>
</gene>
<proteinExistence type="predicted"/>